<comment type="caution">
    <text evidence="1">The sequence shown here is derived from an EMBL/GenBank/DDBJ whole genome shotgun (WGS) entry which is preliminary data.</text>
</comment>
<evidence type="ECO:0000313" key="2">
    <source>
        <dbReference type="Proteomes" id="UP000324222"/>
    </source>
</evidence>
<protein>
    <submittedName>
        <fullName evidence="1">Uncharacterized protein</fullName>
    </submittedName>
</protein>
<reference evidence="1 2" key="1">
    <citation type="submission" date="2019-05" db="EMBL/GenBank/DDBJ databases">
        <title>Another draft genome of Portunus trituberculatus and its Hox gene families provides insights of decapod evolution.</title>
        <authorList>
            <person name="Jeong J.-H."/>
            <person name="Song I."/>
            <person name="Kim S."/>
            <person name="Choi T."/>
            <person name="Kim D."/>
            <person name="Ryu S."/>
            <person name="Kim W."/>
        </authorList>
    </citation>
    <scope>NUCLEOTIDE SEQUENCE [LARGE SCALE GENOMIC DNA]</scope>
    <source>
        <tissue evidence="1">Muscle</tissue>
    </source>
</reference>
<dbReference type="EMBL" id="VSRR010000663">
    <property type="protein sequence ID" value="MPC18264.1"/>
    <property type="molecule type" value="Genomic_DNA"/>
</dbReference>
<dbReference type="Proteomes" id="UP000324222">
    <property type="component" value="Unassembled WGS sequence"/>
</dbReference>
<name>A0A5B7DA95_PORTR</name>
<evidence type="ECO:0000313" key="1">
    <source>
        <dbReference type="EMBL" id="MPC18264.1"/>
    </source>
</evidence>
<accession>A0A5B7DA95</accession>
<organism evidence="1 2">
    <name type="scientific">Portunus trituberculatus</name>
    <name type="common">Swimming crab</name>
    <name type="synonym">Neptunus trituberculatus</name>
    <dbReference type="NCBI Taxonomy" id="210409"/>
    <lineage>
        <taxon>Eukaryota</taxon>
        <taxon>Metazoa</taxon>
        <taxon>Ecdysozoa</taxon>
        <taxon>Arthropoda</taxon>
        <taxon>Crustacea</taxon>
        <taxon>Multicrustacea</taxon>
        <taxon>Malacostraca</taxon>
        <taxon>Eumalacostraca</taxon>
        <taxon>Eucarida</taxon>
        <taxon>Decapoda</taxon>
        <taxon>Pleocyemata</taxon>
        <taxon>Brachyura</taxon>
        <taxon>Eubrachyura</taxon>
        <taxon>Portunoidea</taxon>
        <taxon>Portunidae</taxon>
        <taxon>Portuninae</taxon>
        <taxon>Portunus</taxon>
    </lineage>
</organism>
<dbReference type="AlphaFoldDB" id="A0A5B7DA95"/>
<keyword evidence="2" id="KW-1185">Reference proteome</keyword>
<gene>
    <name evidence="1" type="ORF">E2C01_011143</name>
</gene>
<proteinExistence type="predicted"/>
<sequence length="107" mass="11625">MSSSGYDDDCDQIKSSLLEEEVVDTYRNDSFLPVRSNTPSLGGAVNSPLKLVVISLNVSLCVSQLKGAVTVCPLKTTLLFLSKQHALNTYTLHLKLKQECPQVGLLS</sequence>